<dbReference type="AlphaFoldDB" id="A0A2J0JHA6"/>
<comment type="caution">
    <text evidence="6">The sequence shown here is derived from an EMBL/GenBank/DDBJ whole genome shotgun (WGS) entry which is preliminary data.</text>
</comment>
<dbReference type="PANTHER" id="PTHR11811">
    <property type="entry name" value="6-PHOSPHOGLUCONATE DEHYDROGENASE"/>
    <property type="match status" value="1"/>
</dbReference>
<dbReference type="InterPro" id="IPR008927">
    <property type="entry name" value="6-PGluconate_DH-like_C_sf"/>
</dbReference>
<dbReference type="Pfam" id="PF03446">
    <property type="entry name" value="NAD_binding_2"/>
    <property type="match status" value="1"/>
</dbReference>
<dbReference type="InterPro" id="IPR036291">
    <property type="entry name" value="NAD(P)-bd_dom_sf"/>
</dbReference>
<feature type="domain" description="6-phosphogluconate dehydrogenase C-terminal" evidence="4">
    <location>
        <begin position="168"/>
        <end position="278"/>
    </location>
</feature>
<accession>A0A2J0JHA6</accession>
<organism evidence="6 7">
    <name type="scientific">Candidatus Nomurabacteria bacterium CG10_big_fil_rev_8_21_14_0_10_03_31_7</name>
    <dbReference type="NCBI Taxonomy" id="1974730"/>
    <lineage>
        <taxon>Bacteria</taxon>
        <taxon>Candidatus Nomuraibacteriota</taxon>
    </lineage>
</organism>
<evidence type="ECO:0000256" key="3">
    <source>
        <dbReference type="ARBA" id="ARBA00023064"/>
    </source>
</evidence>
<evidence type="ECO:0000313" key="6">
    <source>
        <dbReference type="EMBL" id="PIR68676.1"/>
    </source>
</evidence>
<dbReference type="Pfam" id="PF00393">
    <property type="entry name" value="6PGD"/>
    <property type="match status" value="1"/>
</dbReference>
<dbReference type="GO" id="GO:0019521">
    <property type="term" value="P:D-gluconate metabolic process"/>
    <property type="evidence" value="ECO:0007669"/>
    <property type="project" value="UniProtKB-KW"/>
</dbReference>
<dbReference type="GO" id="GO:0006098">
    <property type="term" value="P:pentose-phosphate shunt"/>
    <property type="evidence" value="ECO:0007669"/>
    <property type="project" value="InterPro"/>
</dbReference>
<evidence type="ECO:0000259" key="4">
    <source>
        <dbReference type="Pfam" id="PF00393"/>
    </source>
</evidence>
<name>A0A2J0JHA6_9BACT</name>
<dbReference type="InterPro" id="IPR006183">
    <property type="entry name" value="Pgluconate_DH"/>
</dbReference>
<keyword evidence="3" id="KW-0311">Gluconate utilization</keyword>
<dbReference type="NCBIfam" id="NF007161">
    <property type="entry name" value="PRK09599.1"/>
    <property type="match status" value="1"/>
</dbReference>
<dbReference type="InterPro" id="IPR006114">
    <property type="entry name" value="6PGDH_C"/>
</dbReference>
<feature type="domain" description="6-phosphogluconate dehydrogenase NADP-binding" evidence="5">
    <location>
        <begin position="2"/>
        <end position="154"/>
    </location>
</feature>
<keyword evidence="2" id="KW-0560">Oxidoreductase</keyword>
<dbReference type="Gene3D" id="1.10.1040.10">
    <property type="entry name" value="N-(1-d-carboxylethyl)-l-norvaline Dehydrogenase, domain 2"/>
    <property type="match status" value="1"/>
</dbReference>
<dbReference type="SUPFAM" id="SSF48179">
    <property type="entry name" value="6-phosphogluconate dehydrogenase C-terminal domain-like"/>
    <property type="match status" value="1"/>
</dbReference>
<dbReference type="InterPro" id="IPR013328">
    <property type="entry name" value="6PGD_dom2"/>
</dbReference>
<dbReference type="GO" id="GO:0050661">
    <property type="term" value="F:NADP binding"/>
    <property type="evidence" value="ECO:0007669"/>
    <property type="project" value="InterPro"/>
</dbReference>
<dbReference type="SUPFAM" id="SSF51735">
    <property type="entry name" value="NAD(P)-binding Rossmann-fold domains"/>
    <property type="match status" value="1"/>
</dbReference>
<protein>
    <submittedName>
        <fullName evidence="6">6-phosphogluconate dehydrogenase</fullName>
    </submittedName>
</protein>
<dbReference type="InterPro" id="IPR006115">
    <property type="entry name" value="6PGDH_NADP-bd"/>
</dbReference>
<dbReference type="Gene3D" id="3.40.50.720">
    <property type="entry name" value="NAD(P)-binding Rossmann-like Domain"/>
    <property type="match status" value="1"/>
</dbReference>
<comment type="similarity">
    <text evidence="1">Belongs to the 6-phosphogluconate dehydrogenase family.</text>
</comment>
<dbReference type="PRINTS" id="PR00076">
    <property type="entry name" value="6PGDHDRGNASE"/>
</dbReference>
<dbReference type="GO" id="GO:0004616">
    <property type="term" value="F:phosphogluconate dehydrogenase (decarboxylating) activity"/>
    <property type="evidence" value="ECO:0007669"/>
    <property type="project" value="InterPro"/>
</dbReference>
<dbReference type="EMBL" id="PFCP01000064">
    <property type="protein sequence ID" value="PIR68676.1"/>
    <property type="molecule type" value="Genomic_DNA"/>
</dbReference>
<sequence length="301" mass="33342">MRIAITGLGKMGSQIAKKLYEDGHIVIAHNRSSASIDEMKTLGMIPAYTKKEVVELFNKEQIIIWMMVPSDVVDVELDDWLKIIPKGSILIDGGNSDFRLTKKRAEKVLEKGSILMDVGTSGGIWGYKNGFSMMVGGDKETFKEIEDILKTLSKPEGAYYHFGESGAGHFVKMTHNAIEYGMMESLAEGYRILKEGPYKNIDLYHAGDVWQHHSVVTSWLNELTRDALKENGELKGIEGSVTESGEARWALETAKSLNIETPSIQAAFDVRLASQKGNVNFATKLLALMRNAFGGHKINGK</sequence>
<evidence type="ECO:0000259" key="5">
    <source>
        <dbReference type="Pfam" id="PF03446"/>
    </source>
</evidence>
<reference evidence="7" key="1">
    <citation type="submission" date="2017-09" db="EMBL/GenBank/DDBJ databases">
        <title>Depth-based differentiation of microbial function through sediment-hosted aquifers and enrichment of novel symbionts in the deep terrestrial subsurface.</title>
        <authorList>
            <person name="Probst A.J."/>
            <person name="Ladd B."/>
            <person name="Jarett J.K."/>
            <person name="Geller-Mcgrath D.E."/>
            <person name="Sieber C.M.K."/>
            <person name="Emerson J.B."/>
            <person name="Anantharaman K."/>
            <person name="Thomas B.C."/>
            <person name="Malmstrom R."/>
            <person name="Stieglmeier M."/>
            <person name="Klingl A."/>
            <person name="Woyke T."/>
            <person name="Ryan C.M."/>
            <person name="Banfield J.F."/>
        </authorList>
    </citation>
    <scope>NUCLEOTIDE SEQUENCE [LARGE SCALE GENOMIC DNA]</scope>
</reference>
<proteinExistence type="inferred from homology"/>
<dbReference type="Proteomes" id="UP000228613">
    <property type="component" value="Unassembled WGS sequence"/>
</dbReference>
<gene>
    <name evidence="6" type="ORF">COU48_02680</name>
</gene>
<evidence type="ECO:0000313" key="7">
    <source>
        <dbReference type="Proteomes" id="UP000228613"/>
    </source>
</evidence>
<evidence type="ECO:0000256" key="2">
    <source>
        <dbReference type="ARBA" id="ARBA00023002"/>
    </source>
</evidence>
<evidence type="ECO:0000256" key="1">
    <source>
        <dbReference type="ARBA" id="ARBA00008419"/>
    </source>
</evidence>